<dbReference type="EMBL" id="JAGMVJ010000001">
    <property type="protein sequence ID" value="KAH7095125.1"/>
    <property type="molecule type" value="Genomic_DNA"/>
</dbReference>
<organism evidence="2 3">
    <name type="scientific">Paraphoma chrysanthemicola</name>
    <dbReference type="NCBI Taxonomy" id="798071"/>
    <lineage>
        <taxon>Eukaryota</taxon>
        <taxon>Fungi</taxon>
        <taxon>Dikarya</taxon>
        <taxon>Ascomycota</taxon>
        <taxon>Pezizomycotina</taxon>
        <taxon>Dothideomycetes</taxon>
        <taxon>Pleosporomycetidae</taxon>
        <taxon>Pleosporales</taxon>
        <taxon>Pleosporineae</taxon>
        <taxon>Phaeosphaeriaceae</taxon>
        <taxon>Paraphoma</taxon>
    </lineage>
</organism>
<evidence type="ECO:0008006" key="4">
    <source>
        <dbReference type="Google" id="ProtNLM"/>
    </source>
</evidence>
<dbReference type="Proteomes" id="UP000813461">
    <property type="component" value="Unassembled WGS sequence"/>
</dbReference>
<sequence>MITFAWSFSSVDDARRVGNRTLEALAAEKSLEDNINACSFLARCNRMYERLAVYMRDNKYSGHCDAILEQLQHVEQPWTKVAGLVNAYEQCLDDVTTSPKSDKVQRELQLALKDLSKGVNQVRSEVSNSLETIASLMHADTQQVGRFISKAMAKFIRDTRDAVHVKSQSLYLAFEKLRISEHQMRISKTLDAQPNEEKYDDIQKPHALNKRSPDLASTRSTDVAQSIQTFGNSPIYGIDYTIMFEDLLVNEVYPFDLCGFSHTGHCSYCKTHNSVSNRSAICTGCGLANIYYIPTPHWYGADPVEIWCCDECDSSNPFWCTMCPICGAVPPKEPAEIQNRLNCTQALIEARLRPGQIISCEDCGETNIAALKTARLRPGERWSCYDCGEKNIAALGRATCCFACGTYR</sequence>
<name>A0A8K0W5E7_9PLEO</name>
<evidence type="ECO:0000313" key="2">
    <source>
        <dbReference type="EMBL" id="KAH7095125.1"/>
    </source>
</evidence>
<evidence type="ECO:0000256" key="1">
    <source>
        <dbReference type="SAM" id="MobiDB-lite"/>
    </source>
</evidence>
<proteinExistence type="predicted"/>
<feature type="region of interest" description="Disordered" evidence="1">
    <location>
        <begin position="189"/>
        <end position="215"/>
    </location>
</feature>
<accession>A0A8K0W5E7</accession>
<dbReference type="OrthoDB" id="10367512at2759"/>
<keyword evidence="3" id="KW-1185">Reference proteome</keyword>
<feature type="compositionally biased region" description="Basic and acidic residues" evidence="1">
    <location>
        <begin position="195"/>
        <end position="204"/>
    </location>
</feature>
<gene>
    <name evidence="2" type="ORF">FB567DRAFT_21012</name>
</gene>
<comment type="caution">
    <text evidence="2">The sequence shown here is derived from an EMBL/GenBank/DDBJ whole genome shotgun (WGS) entry which is preliminary data.</text>
</comment>
<reference evidence="2" key="1">
    <citation type="journal article" date="2021" name="Nat. Commun.">
        <title>Genetic determinants of endophytism in the Arabidopsis root mycobiome.</title>
        <authorList>
            <person name="Mesny F."/>
            <person name="Miyauchi S."/>
            <person name="Thiergart T."/>
            <person name="Pickel B."/>
            <person name="Atanasova L."/>
            <person name="Karlsson M."/>
            <person name="Huettel B."/>
            <person name="Barry K.W."/>
            <person name="Haridas S."/>
            <person name="Chen C."/>
            <person name="Bauer D."/>
            <person name="Andreopoulos W."/>
            <person name="Pangilinan J."/>
            <person name="LaButti K."/>
            <person name="Riley R."/>
            <person name="Lipzen A."/>
            <person name="Clum A."/>
            <person name="Drula E."/>
            <person name="Henrissat B."/>
            <person name="Kohler A."/>
            <person name="Grigoriev I.V."/>
            <person name="Martin F.M."/>
            <person name="Hacquard S."/>
        </authorList>
    </citation>
    <scope>NUCLEOTIDE SEQUENCE</scope>
    <source>
        <strain evidence="2">MPI-SDFR-AT-0120</strain>
    </source>
</reference>
<protein>
    <recommendedName>
        <fullName evidence="4">RanBP2-type domain-containing protein</fullName>
    </recommendedName>
</protein>
<dbReference type="AlphaFoldDB" id="A0A8K0W5E7"/>
<evidence type="ECO:0000313" key="3">
    <source>
        <dbReference type="Proteomes" id="UP000813461"/>
    </source>
</evidence>